<protein>
    <submittedName>
        <fullName evidence="2">Uncharacterized protein</fullName>
    </submittedName>
</protein>
<evidence type="ECO:0000313" key="3">
    <source>
        <dbReference type="Proteomes" id="UP001279410"/>
    </source>
</evidence>
<reference evidence="2" key="1">
    <citation type="submission" date="2022-08" db="EMBL/GenBank/DDBJ databases">
        <title>Genome sequencing of akame (Lates japonicus).</title>
        <authorList>
            <person name="Hashiguchi Y."/>
            <person name="Takahashi H."/>
        </authorList>
    </citation>
    <scope>NUCLEOTIDE SEQUENCE</scope>
    <source>
        <strain evidence="2">Kochi</strain>
    </source>
</reference>
<feature type="compositionally biased region" description="Polar residues" evidence="1">
    <location>
        <begin position="150"/>
        <end position="162"/>
    </location>
</feature>
<sequence>AAGATTLGQVVELAGPQLQDSAGLALKLGFRSRRVTKLLLDHWRKRLSGHELLMLDAFSSGEATVNRQDYFPLIQLSLDLKDCAGLLLDRCPQASLQEASGKTFYHLMCKVTDIDSGKVQQFNFSSQTSGEKTGEDGSGVRTTIKPGTSEGKNNTTSANNNPQPQGWWWWWLIIVAG</sequence>
<proteinExistence type="predicted"/>
<gene>
    <name evidence="2" type="ORF">AKAME5_002493500</name>
</gene>
<keyword evidence="3" id="KW-1185">Reference proteome</keyword>
<evidence type="ECO:0000256" key="1">
    <source>
        <dbReference type="SAM" id="MobiDB-lite"/>
    </source>
</evidence>
<feature type="non-terminal residue" evidence="2">
    <location>
        <position position="1"/>
    </location>
</feature>
<evidence type="ECO:0000313" key="2">
    <source>
        <dbReference type="EMBL" id="GLD73610.1"/>
    </source>
</evidence>
<dbReference type="AlphaFoldDB" id="A0AAD3NKZ0"/>
<feature type="region of interest" description="Disordered" evidence="1">
    <location>
        <begin position="125"/>
        <end position="162"/>
    </location>
</feature>
<accession>A0AAD3NKZ0</accession>
<organism evidence="2 3">
    <name type="scientific">Lates japonicus</name>
    <name type="common">Japanese lates</name>
    <dbReference type="NCBI Taxonomy" id="270547"/>
    <lineage>
        <taxon>Eukaryota</taxon>
        <taxon>Metazoa</taxon>
        <taxon>Chordata</taxon>
        <taxon>Craniata</taxon>
        <taxon>Vertebrata</taxon>
        <taxon>Euteleostomi</taxon>
        <taxon>Actinopterygii</taxon>
        <taxon>Neopterygii</taxon>
        <taxon>Teleostei</taxon>
        <taxon>Neoteleostei</taxon>
        <taxon>Acanthomorphata</taxon>
        <taxon>Carangaria</taxon>
        <taxon>Carangaria incertae sedis</taxon>
        <taxon>Centropomidae</taxon>
        <taxon>Lates</taxon>
    </lineage>
</organism>
<dbReference type="EMBL" id="BRZM01001697">
    <property type="protein sequence ID" value="GLD73610.1"/>
    <property type="molecule type" value="Genomic_DNA"/>
</dbReference>
<name>A0AAD3NKZ0_LATJO</name>
<feature type="non-terminal residue" evidence="2">
    <location>
        <position position="177"/>
    </location>
</feature>
<dbReference type="Proteomes" id="UP001279410">
    <property type="component" value="Unassembled WGS sequence"/>
</dbReference>
<comment type="caution">
    <text evidence="2">The sequence shown here is derived from an EMBL/GenBank/DDBJ whole genome shotgun (WGS) entry which is preliminary data.</text>
</comment>